<dbReference type="SUPFAM" id="SSF51735">
    <property type="entry name" value="NAD(P)-binding Rossmann-fold domains"/>
    <property type="match status" value="1"/>
</dbReference>
<evidence type="ECO:0000313" key="4">
    <source>
        <dbReference type="EMBL" id="GET37302.1"/>
    </source>
</evidence>
<dbReference type="CDD" id="cd05233">
    <property type="entry name" value="SDR_c"/>
    <property type="match status" value="1"/>
</dbReference>
<evidence type="ECO:0000256" key="2">
    <source>
        <dbReference type="ARBA" id="ARBA00023002"/>
    </source>
</evidence>
<dbReference type="GO" id="GO:0016020">
    <property type="term" value="C:membrane"/>
    <property type="evidence" value="ECO:0007669"/>
    <property type="project" value="TreeGrafter"/>
</dbReference>
<evidence type="ECO:0000256" key="3">
    <source>
        <dbReference type="RuleBase" id="RU000363"/>
    </source>
</evidence>
<dbReference type="GO" id="GO:0016491">
    <property type="term" value="F:oxidoreductase activity"/>
    <property type="evidence" value="ECO:0007669"/>
    <property type="project" value="UniProtKB-KW"/>
</dbReference>
<dbReference type="PRINTS" id="PR00080">
    <property type="entry name" value="SDRFAMILY"/>
</dbReference>
<comment type="similarity">
    <text evidence="1 3">Belongs to the short-chain dehydrogenases/reductases (SDR) family.</text>
</comment>
<dbReference type="Gene3D" id="3.40.50.720">
    <property type="entry name" value="NAD(P)-binding Rossmann-like Domain"/>
    <property type="match status" value="1"/>
</dbReference>
<protein>
    <submittedName>
        <fullName evidence="4">Short-chain dehydrogenase/reductase SDR</fullName>
    </submittedName>
</protein>
<dbReference type="RefSeq" id="WP_226578545.1">
    <property type="nucleotide sequence ID" value="NZ_BLAY01000026.1"/>
</dbReference>
<keyword evidence="2" id="KW-0560">Oxidoreductase</keyword>
<dbReference type="InterPro" id="IPR020904">
    <property type="entry name" value="Sc_DH/Rdtase_CS"/>
</dbReference>
<dbReference type="PANTHER" id="PTHR44196:SF1">
    <property type="entry name" value="DEHYDROGENASE_REDUCTASE SDR FAMILY MEMBER 7B"/>
    <property type="match status" value="1"/>
</dbReference>
<dbReference type="PANTHER" id="PTHR44196">
    <property type="entry name" value="DEHYDROGENASE/REDUCTASE SDR FAMILY MEMBER 7B"/>
    <property type="match status" value="1"/>
</dbReference>
<dbReference type="Proteomes" id="UP001050975">
    <property type="component" value="Unassembled WGS sequence"/>
</dbReference>
<dbReference type="EMBL" id="BLAY01000026">
    <property type="protein sequence ID" value="GET37302.1"/>
    <property type="molecule type" value="Genomic_DNA"/>
</dbReference>
<evidence type="ECO:0000256" key="1">
    <source>
        <dbReference type="ARBA" id="ARBA00006484"/>
    </source>
</evidence>
<dbReference type="PRINTS" id="PR00081">
    <property type="entry name" value="GDHRDH"/>
</dbReference>
<reference evidence="4" key="1">
    <citation type="submission" date="2019-10" db="EMBL/GenBank/DDBJ databases">
        <title>Draft genome sequece of Microseira wollei NIES-4236.</title>
        <authorList>
            <person name="Yamaguchi H."/>
            <person name="Suzuki S."/>
            <person name="Kawachi M."/>
        </authorList>
    </citation>
    <scope>NUCLEOTIDE SEQUENCE</scope>
    <source>
        <strain evidence="4">NIES-4236</strain>
    </source>
</reference>
<dbReference type="InterPro" id="IPR002347">
    <property type="entry name" value="SDR_fam"/>
</dbReference>
<dbReference type="AlphaFoldDB" id="A0AAV3XD17"/>
<dbReference type="PROSITE" id="PS00061">
    <property type="entry name" value="ADH_SHORT"/>
    <property type="match status" value="1"/>
</dbReference>
<comment type="caution">
    <text evidence="4">The sequence shown here is derived from an EMBL/GenBank/DDBJ whole genome shotgun (WGS) entry which is preliminary data.</text>
</comment>
<keyword evidence="5" id="KW-1185">Reference proteome</keyword>
<dbReference type="InterPro" id="IPR036291">
    <property type="entry name" value="NAD(P)-bd_dom_sf"/>
</dbReference>
<organism evidence="4 5">
    <name type="scientific">Microseira wollei NIES-4236</name>
    <dbReference type="NCBI Taxonomy" id="2530354"/>
    <lineage>
        <taxon>Bacteria</taxon>
        <taxon>Bacillati</taxon>
        <taxon>Cyanobacteriota</taxon>
        <taxon>Cyanophyceae</taxon>
        <taxon>Oscillatoriophycideae</taxon>
        <taxon>Aerosakkonematales</taxon>
        <taxon>Aerosakkonemataceae</taxon>
        <taxon>Microseira</taxon>
    </lineage>
</organism>
<accession>A0AAV3XD17</accession>
<gene>
    <name evidence="4" type="ORF">MiSe_20550</name>
</gene>
<proteinExistence type="inferred from homology"/>
<dbReference type="Pfam" id="PF00106">
    <property type="entry name" value="adh_short"/>
    <property type="match status" value="1"/>
</dbReference>
<name>A0AAV3XD17_9CYAN</name>
<sequence length="242" mass="25930">MSAIANQIAVITGASSGIGKAIAFGIAAQGATLCLVGRRKESLDASAQSIRATSPRSKTYQVDLTRDEEIEQLKASIEQDFGQVHILVHSAGVFSMGAIETSPVADLDRQYRVNVRAPYLLTQALLPMVKTCRGQIAFVNSSVGLNARATVGQYAATKHALKAIADSLREEVNQDQVRVLSVFPGRTATPLQAIVHQLEGKPYHPERLMQPEDVSAAVTSALCLPRSAEVTDISIRPLAKPM</sequence>
<evidence type="ECO:0000313" key="5">
    <source>
        <dbReference type="Proteomes" id="UP001050975"/>
    </source>
</evidence>